<keyword evidence="3" id="KW-1185">Reference proteome</keyword>
<proteinExistence type="predicted"/>
<keyword evidence="1" id="KW-0812">Transmembrane</keyword>
<evidence type="ECO:0000256" key="1">
    <source>
        <dbReference type="SAM" id="Phobius"/>
    </source>
</evidence>
<sequence length="44" mass="4709">MNGPPEPPPMQVVERGLIASWAIWPLMILFGLGLVLILVGLVLG</sequence>
<protein>
    <submittedName>
        <fullName evidence="2">Uncharacterized protein</fullName>
    </submittedName>
</protein>
<organism evidence="2 3">
    <name type="scientific">Brevundimonas phage vB_BpoS-Marchewka</name>
    <dbReference type="NCBI Taxonomy" id="2948604"/>
    <lineage>
        <taxon>Viruses</taxon>
        <taxon>Duplodnaviria</taxon>
        <taxon>Heunggongvirae</taxon>
        <taxon>Uroviricota</taxon>
        <taxon>Caudoviricetes</taxon>
        <taxon>Jeanschmidtviridae</taxon>
        <taxon>Marchewkavirus</taxon>
        <taxon>Marchewkavirus marchewka</taxon>
    </lineage>
</organism>
<accession>A0A9E7SR06</accession>
<feature type="transmembrane region" description="Helical" evidence="1">
    <location>
        <begin position="20"/>
        <end position="43"/>
    </location>
</feature>
<dbReference type="EMBL" id="ON529851">
    <property type="protein sequence ID" value="UTC28968.1"/>
    <property type="molecule type" value="Genomic_DNA"/>
</dbReference>
<keyword evidence="1" id="KW-1133">Transmembrane helix</keyword>
<dbReference type="Proteomes" id="UP001056634">
    <property type="component" value="Segment"/>
</dbReference>
<evidence type="ECO:0000313" key="3">
    <source>
        <dbReference type="Proteomes" id="UP001056634"/>
    </source>
</evidence>
<keyword evidence="1" id="KW-0472">Membrane</keyword>
<name>A0A9E7SR06_9CAUD</name>
<reference evidence="2" key="1">
    <citation type="submission" date="2022-04" db="EMBL/GenBank/DDBJ databases">
        <authorList>
            <person name="Friedrich I."/>
            <person name="Schneider D."/>
            <person name="Poehlein A."/>
            <person name="Hertel R."/>
            <person name="Daniel R."/>
        </authorList>
    </citation>
    <scope>NUCLEOTIDE SEQUENCE</scope>
</reference>
<gene>
    <name evidence="2" type="ORF">MARCHEWKA_04560</name>
</gene>
<evidence type="ECO:0000313" key="2">
    <source>
        <dbReference type="EMBL" id="UTC28968.1"/>
    </source>
</evidence>